<dbReference type="HOGENOM" id="CLU_1007991_0_0_10"/>
<organism evidence="1">
    <name type="scientific">Sphingobacterium sp. (strain 21)</name>
    <dbReference type="NCBI Taxonomy" id="743722"/>
    <lineage>
        <taxon>Bacteria</taxon>
        <taxon>Pseudomonadati</taxon>
        <taxon>Bacteroidota</taxon>
        <taxon>Sphingobacteriia</taxon>
        <taxon>Sphingobacteriales</taxon>
        <taxon>Sphingobacteriaceae</taxon>
        <taxon>Sphingobacterium</taxon>
    </lineage>
</organism>
<dbReference type="KEGG" id="shg:Sph21_2323"/>
<dbReference type="eggNOG" id="COG2304">
    <property type="taxonomic scope" value="Bacteria"/>
</dbReference>
<evidence type="ECO:0000313" key="1">
    <source>
        <dbReference type="EMBL" id="ADZ78877.1"/>
    </source>
</evidence>
<dbReference type="PATRIC" id="fig|743722.3.peg.2483"/>
<reference evidence="1" key="1">
    <citation type="submission" date="2011-03" db="EMBL/GenBank/DDBJ databases">
        <title>Complete sequence of Sphingobacterium sp. 21.</title>
        <authorList>
            <consortium name="US DOE Joint Genome Institute"/>
            <person name="Lucas S."/>
            <person name="Copeland A."/>
            <person name="Lapidus A."/>
            <person name="Cheng J.-F."/>
            <person name="Goodwin L."/>
            <person name="Pitluck S."/>
            <person name="Davenport K."/>
            <person name="Detter J.C."/>
            <person name="Han C."/>
            <person name="Tapia R."/>
            <person name="Land M."/>
            <person name="Hauser L."/>
            <person name="Kyrpides N."/>
            <person name="Ivanova N."/>
            <person name="Ovchinnikova G."/>
            <person name="Pagani I."/>
            <person name="Siebers A.K."/>
            <person name="Allgaier M."/>
            <person name="Thelen M.P."/>
            <person name="Hugenholtz P."/>
            <person name="Woyke T."/>
        </authorList>
    </citation>
    <scope>NUCLEOTIDE SEQUENCE</scope>
    <source>
        <strain evidence="1">21</strain>
    </source>
</reference>
<proteinExistence type="predicted"/>
<name>F4CDC1_SPHS2</name>
<sequence>MGLMTCMLLLSPFIVVGQILKGQVQDIETKEVLRYATVSIIDQNRRVVTQSDGTFRLDVSQINTADSITISYIGYQTAVYAIRDLNIAHQQLFQLHPLIYAFEPIIVTAKESKTQPIGFTRPSNLRTGWGDFSSSRGRMRGVVIQNIDCSNRIKSFAFRIRDNDWDSVAFRLDLVSFKDGKPGDSLLPENIIVRTGAKNKWVTVDLSSYGISHCGDILAILEWVDAWGTTGEYSNVLTLSLGKGKGTVFTKEADEYHGKLLTDRSPLAMYIEVFKP</sequence>
<dbReference type="SUPFAM" id="SSF49464">
    <property type="entry name" value="Carboxypeptidase regulatory domain-like"/>
    <property type="match status" value="1"/>
</dbReference>
<dbReference type="Pfam" id="PF13715">
    <property type="entry name" value="CarbopepD_reg_2"/>
    <property type="match status" value="1"/>
</dbReference>
<dbReference type="Gene3D" id="2.60.40.1120">
    <property type="entry name" value="Carboxypeptidase-like, regulatory domain"/>
    <property type="match status" value="1"/>
</dbReference>
<dbReference type="AlphaFoldDB" id="F4CDC1"/>
<dbReference type="EMBL" id="CP002584">
    <property type="protein sequence ID" value="ADZ78877.1"/>
    <property type="molecule type" value="Genomic_DNA"/>
</dbReference>
<dbReference type="InterPro" id="IPR008969">
    <property type="entry name" value="CarboxyPept-like_regulatory"/>
</dbReference>
<evidence type="ECO:0008006" key="2">
    <source>
        <dbReference type="Google" id="ProtNLM"/>
    </source>
</evidence>
<accession>F4CDC1</accession>
<dbReference type="STRING" id="743722.Sph21_2323"/>
<gene>
    <name evidence="1" type="ordered locus">Sph21_2323</name>
</gene>
<protein>
    <recommendedName>
        <fullName evidence="2">Carboxypeptidase-like regulatory domain-containing protein</fullName>
    </recommendedName>
</protein>